<feature type="compositionally biased region" description="Basic and acidic residues" evidence="1">
    <location>
        <begin position="121"/>
        <end position="138"/>
    </location>
</feature>
<protein>
    <recommendedName>
        <fullName evidence="4">MarR family protein</fullName>
    </recommendedName>
</protein>
<feature type="region of interest" description="Disordered" evidence="1">
    <location>
        <begin position="118"/>
        <end position="138"/>
    </location>
</feature>
<dbReference type="InterPro" id="IPR036390">
    <property type="entry name" value="WH_DNA-bd_sf"/>
</dbReference>
<organism evidence="2 3">
    <name type="scientific">Ferrimicrobium acidiphilum DSM 19497</name>
    <dbReference type="NCBI Taxonomy" id="1121877"/>
    <lineage>
        <taxon>Bacteria</taxon>
        <taxon>Bacillati</taxon>
        <taxon>Actinomycetota</taxon>
        <taxon>Acidimicrobiia</taxon>
        <taxon>Acidimicrobiales</taxon>
        <taxon>Acidimicrobiaceae</taxon>
        <taxon>Ferrimicrobium</taxon>
    </lineage>
</organism>
<dbReference type="PATRIC" id="fig|1121877.4.peg.564"/>
<dbReference type="STRING" id="1121877.FEAC_05270"/>
<dbReference type="Proteomes" id="UP000032336">
    <property type="component" value="Unassembled WGS sequence"/>
</dbReference>
<sequence>MNPVTIRNMAHSNRTPEDSARSNWTFLTNHGHVLVCIAGDPGIRGRDIASRVGITERAAQAIIADLVDGNYVKRTRIGRRNHYEIHPDQPLRHPVEQPHSIGELLQLVANLAPLRTGKNVSDIHEHPDLTEENHSPSR</sequence>
<keyword evidence="3" id="KW-1185">Reference proteome</keyword>
<accession>A0A0D8FWY9</accession>
<gene>
    <name evidence="2" type="ORF">FEAC_05270</name>
</gene>
<dbReference type="SUPFAM" id="SSF46785">
    <property type="entry name" value="Winged helix' DNA-binding domain"/>
    <property type="match status" value="1"/>
</dbReference>
<evidence type="ECO:0000313" key="3">
    <source>
        <dbReference type="Proteomes" id="UP000032336"/>
    </source>
</evidence>
<dbReference type="EMBL" id="JXUW01000003">
    <property type="protein sequence ID" value="KJE77778.1"/>
    <property type="molecule type" value="Genomic_DNA"/>
</dbReference>
<evidence type="ECO:0008006" key="4">
    <source>
        <dbReference type="Google" id="ProtNLM"/>
    </source>
</evidence>
<dbReference type="eggNOG" id="COG1846">
    <property type="taxonomic scope" value="Bacteria"/>
</dbReference>
<comment type="caution">
    <text evidence="2">The sequence shown here is derived from an EMBL/GenBank/DDBJ whole genome shotgun (WGS) entry which is preliminary data.</text>
</comment>
<name>A0A0D8FWY9_9ACTN</name>
<dbReference type="Gene3D" id="1.10.10.10">
    <property type="entry name" value="Winged helix-like DNA-binding domain superfamily/Winged helix DNA-binding domain"/>
    <property type="match status" value="1"/>
</dbReference>
<evidence type="ECO:0000313" key="2">
    <source>
        <dbReference type="EMBL" id="KJE77778.1"/>
    </source>
</evidence>
<dbReference type="InterPro" id="IPR036388">
    <property type="entry name" value="WH-like_DNA-bd_sf"/>
</dbReference>
<reference evidence="2 3" key="1">
    <citation type="submission" date="2015-01" db="EMBL/GenBank/DDBJ databases">
        <title>Draft genome of the acidophilic iron oxidizer Ferrimicrobium acidiphilum strain T23.</title>
        <authorList>
            <person name="Poehlein A."/>
            <person name="Eisen S."/>
            <person name="Schloemann M."/>
            <person name="Johnson B.D."/>
            <person name="Daniel R."/>
            <person name="Muehling M."/>
        </authorList>
    </citation>
    <scope>NUCLEOTIDE SEQUENCE [LARGE SCALE GENOMIC DNA]</scope>
    <source>
        <strain evidence="2 3">T23</strain>
    </source>
</reference>
<evidence type="ECO:0000256" key="1">
    <source>
        <dbReference type="SAM" id="MobiDB-lite"/>
    </source>
</evidence>
<proteinExistence type="predicted"/>
<dbReference type="AlphaFoldDB" id="A0A0D8FWY9"/>